<feature type="domain" description="Major facilitator superfamily (MFS) profile" evidence="3">
    <location>
        <begin position="19"/>
        <end position="510"/>
    </location>
</feature>
<dbReference type="OrthoDB" id="6499973at2759"/>
<dbReference type="PANTHER" id="PTHR11360">
    <property type="entry name" value="MONOCARBOXYLATE TRANSPORTER"/>
    <property type="match status" value="1"/>
</dbReference>
<keyword evidence="2" id="KW-0472">Membrane</keyword>
<dbReference type="FunFam" id="1.20.1250.20:FF:000398">
    <property type="entry name" value="Monocarboxylate transporter 14"/>
    <property type="match status" value="1"/>
</dbReference>
<keyword evidence="5" id="KW-1185">Reference proteome</keyword>
<evidence type="ECO:0000256" key="2">
    <source>
        <dbReference type="SAM" id="Phobius"/>
    </source>
</evidence>
<accession>A0A9P0H1E5</accession>
<organism evidence="4 5">
    <name type="scientific">Nezara viridula</name>
    <name type="common">Southern green stink bug</name>
    <name type="synonym">Cimex viridulus</name>
    <dbReference type="NCBI Taxonomy" id="85310"/>
    <lineage>
        <taxon>Eukaryota</taxon>
        <taxon>Metazoa</taxon>
        <taxon>Ecdysozoa</taxon>
        <taxon>Arthropoda</taxon>
        <taxon>Hexapoda</taxon>
        <taxon>Insecta</taxon>
        <taxon>Pterygota</taxon>
        <taxon>Neoptera</taxon>
        <taxon>Paraneoptera</taxon>
        <taxon>Hemiptera</taxon>
        <taxon>Heteroptera</taxon>
        <taxon>Panheteroptera</taxon>
        <taxon>Pentatomomorpha</taxon>
        <taxon>Pentatomoidea</taxon>
        <taxon>Pentatomidae</taxon>
        <taxon>Pentatominae</taxon>
        <taxon>Nezara</taxon>
    </lineage>
</organism>
<feature type="transmembrane region" description="Helical" evidence="2">
    <location>
        <begin position="425"/>
        <end position="444"/>
    </location>
</feature>
<feature type="transmembrane region" description="Helical" evidence="2">
    <location>
        <begin position="112"/>
        <end position="133"/>
    </location>
</feature>
<dbReference type="InterPro" id="IPR036259">
    <property type="entry name" value="MFS_trans_sf"/>
</dbReference>
<dbReference type="GO" id="GO:0016020">
    <property type="term" value="C:membrane"/>
    <property type="evidence" value="ECO:0007669"/>
    <property type="project" value="UniProtKB-SubCell"/>
</dbReference>
<feature type="transmembrane region" description="Helical" evidence="2">
    <location>
        <begin position="365"/>
        <end position="383"/>
    </location>
</feature>
<dbReference type="InterPro" id="IPR050327">
    <property type="entry name" value="Proton-linked_MCT"/>
</dbReference>
<dbReference type="CDD" id="cd17352">
    <property type="entry name" value="MFS_MCT_SLC16"/>
    <property type="match status" value="1"/>
</dbReference>
<proteinExistence type="predicted"/>
<dbReference type="Pfam" id="PF07690">
    <property type="entry name" value="MFS_1"/>
    <property type="match status" value="2"/>
</dbReference>
<feature type="transmembrane region" description="Helical" evidence="2">
    <location>
        <begin position="395"/>
        <end position="419"/>
    </location>
</feature>
<comment type="subcellular location">
    <subcellularLocation>
        <location evidence="1">Membrane</location>
        <topology evidence="1">Multi-pass membrane protein</topology>
    </subcellularLocation>
</comment>
<dbReference type="PROSITE" id="PS50850">
    <property type="entry name" value="MFS"/>
    <property type="match status" value="1"/>
</dbReference>
<reference evidence="4" key="1">
    <citation type="submission" date="2022-01" db="EMBL/GenBank/DDBJ databases">
        <authorList>
            <person name="King R."/>
        </authorList>
    </citation>
    <scope>NUCLEOTIDE SEQUENCE</scope>
</reference>
<feature type="transmembrane region" description="Helical" evidence="2">
    <location>
        <begin position="87"/>
        <end position="106"/>
    </location>
</feature>
<name>A0A9P0H1E5_NEZVI</name>
<dbReference type="Proteomes" id="UP001152798">
    <property type="component" value="Chromosome 3"/>
</dbReference>
<dbReference type="PANTHER" id="PTHR11360:SF284">
    <property type="entry name" value="EG:103B4.3 PROTEIN-RELATED"/>
    <property type="match status" value="1"/>
</dbReference>
<dbReference type="InterPro" id="IPR011701">
    <property type="entry name" value="MFS"/>
</dbReference>
<keyword evidence="2" id="KW-0812">Transmembrane</keyword>
<feature type="transmembrane region" description="Helical" evidence="2">
    <location>
        <begin position="145"/>
        <end position="164"/>
    </location>
</feature>
<keyword evidence="2" id="KW-1133">Transmembrane helix</keyword>
<dbReference type="InterPro" id="IPR020846">
    <property type="entry name" value="MFS_dom"/>
</dbReference>
<evidence type="ECO:0000259" key="3">
    <source>
        <dbReference type="PROSITE" id="PS50850"/>
    </source>
</evidence>
<dbReference type="Gene3D" id="1.20.1250.20">
    <property type="entry name" value="MFS general substrate transporter like domains"/>
    <property type="match status" value="2"/>
</dbReference>
<protein>
    <recommendedName>
        <fullName evidence="3">Major facilitator superfamily (MFS) profile domain-containing protein</fullName>
    </recommendedName>
</protein>
<evidence type="ECO:0000256" key="1">
    <source>
        <dbReference type="ARBA" id="ARBA00004141"/>
    </source>
</evidence>
<feature type="transmembrane region" description="Helical" evidence="2">
    <location>
        <begin position="456"/>
        <end position="478"/>
    </location>
</feature>
<feature type="transmembrane region" description="Helical" evidence="2">
    <location>
        <begin position="60"/>
        <end position="80"/>
    </location>
</feature>
<feature type="transmembrane region" description="Helical" evidence="2">
    <location>
        <begin position="176"/>
        <end position="195"/>
    </location>
</feature>
<feature type="transmembrane region" description="Helical" evidence="2">
    <location>
        <begin position="329"/>
        <end position="353"/>
    </location>
</feature>
<feature type="transmembrane region" description="Helical" evidence="2">
    <location>
        <begin position="18"/>
        <end position="40"/>
    </location>
</feature>
<feature type="transmembrane region" description="Helical" evidence="2">
    <location>
        <begin position="484"/>
        <end position="505"/>
    </location>
</feature>
<evidence type="ECO:0000313" key="5">
    <source>
        <dbReference type="Proteomes" id="UP001152798"/>
    </source>
</evidence>
<dbReference type="SUPFAM" id="SSF103473">
    <property type="entry name" value="MFS general substrate transporter"/>
    <property type="match status" value="1"/>
</dbReference>
<dbReference type="GO" id="GO:0008028">
    <property type="term" value="F:monocarboxylic acid transmembrane transporter activity"/>
    <property type="evidence" value="ECO:0007669"/>
    <property type="project" value="TreeGrafter"/>
</dbReference>
<dbReference type="EMBL" id="OV725079">
    <property type="protein sequence ID" value="CAH1395369.1"/>
    <property type="molecule type" value="Genomic_DNA"/>
</dbReference>
<gene>
    <name evidence="4" type="ORF">NEZAVI_LOCUS5664</name>
</gene>
<sequence length="528" mass="56803">MSHGGVEVKGVVPPDGGWGWAVVFASFMIHIFADGVTYSFGVFHNELVLYFKETEAATSLIASILVGVTLCTGPISSALVNRYGCRPVTVAGAIVGAVGLTLSAFAQNVQTLYVTIGLLTGCGLGLIYLPAIVSVTCYFDRYRSLATGIAVCGSGMGTFLMAPLTEWLVTELSWRGAIALTGALMLHCIIFGLLFRPLEPEDEDDSPESVAVQPINGNVQVATKRPHSIHGSLGGNRLATSQPALTSEHRRFGSVGVMYRKDIFYSGSLAHLPQDKRSTTWLEVKPGEEKPLMGGSPEKESDQTICGLSPETSSILMEMLDFSLFKDPIFIIFSLSNFCTSLGFNVPYVYIVSQAEERGLSKRDGSYLLATIGIANTVGRIVLGYISDKDWVNRLWIYNLCLAACGITTALSCFCWNMAGFILYASLFGFTIGAYVGLTSVILVDLLGLDKLTNAFGLLLLFQGIASFLGPPITGWLYDATKSYTLGFAFAGAMMSFSGIMLFAVPSIQRYIARRSSSLKNGTVISKS</sequence>
<dbReference type="AlphaFoldDB" id="A0A9P0H1E5"/>
<evidence type="ECO:0000313" key="4">
    <source>
        <dbReference type="EMBL" id="CAH1395369.1"/>
    </source>
</evidence>